<gene>
    <name evidence="2" type="ORF">ACFPZ3_59575</name>
</gene>
<keyword evidence="3" id="KW-1185">Reference proteome</keyword>
<keyword evidence="1" id="KW-0732">Signal</keyword>
<evidence type="ECO:0000256" key="1">
    <source>
        <dbReference type="SAM" id="SignalP"/>
    </source>
</evidence>
<comment type="caution">
    <text evidence="2">The sequence shown here is derived from an EMBL/GenBank/DDBJ whole genome shotgun (WGS) entry which is preliminary data.</text>
</comment>
<sequence>MFKRRLAVAGVAAATLVSLSLPAAAAPAQPLKLRGMTLHLPSKWKVYRVSPDWTRVVTGKCAHPKGGYGTPGCDSFWVLGPKAIKQGQEIFNPYTGSNPFYPATDVQQCPANGKWGQSVDKIKFKGLRQVGPGHKAAYREWKFTCASYSAGGVKSRYIQREWFLPKTRILVVDQWNTPGLSDVLKRADWS</sequence>
<name>A0ABW1DAN5_9ACTN</name>
<organism evidence="2 3">
    <name type="scientific">Nonomuraea insulae</name>
    <dbReference type="NCBI Taxonomy" id="1616787"/>
    <lineage>
        <taxon>Bacteria</taxon>
        <taxon>Bacillati</taxon>
        <taxon>Actinomycetota</taxon>
        <taxon>Actinomycetes</taxon>
        <taxon>Streptosporangiales</taxon>
        <taxon>Streptosporangiaceae</taxon>
        <taxon>Nonomuraea</taxon>
    </lineage>
</organism>
<accession>A0ABW1DAN5</accession>
<evidence type="ECO:0000313" key="3">
    <source>
        <dbReference type="Proteomes" id="UP001596058"/>
    </source>
</evidence>
<dbReference type="RefSeq" id="WP_379523334.1">
    <property type="nucleotide sequence ID" value="NZ_JBHSPA010000100.1"/>
</dbReference>
<evidence type="ECO:0000313" key="2">
    <source>
        <dbReference type="EMBL" id="MFC5833913.1"/>
    </source>
</evidence>
<feature type="signal peptide" evidence="1">
    <location>
        <begin position="1"/>
        <end position="25"/>
    </location>
</feature>
<dbReference type="Proteomes" id="UP001596058">
    <property type="component" value="Unassembled WGS sequence"/>
</dbReference>
<proteinExistence type="predicted"/>
<dbReference type="EMBL" id="JBHSPA010000100">
    <property type="protein sequence ID" value="MFC5833913.1"/>
    <property type="molecule type" value="Genomic_DNA"/>
</dbReference>
<protein>
    <submittedName>
        <fullName evidence="2">Uncharacterized protein</fullName>
    </submittedName>
</protein>
<feature type="chain" id="PRO_5046635577" evidence="1">
    <location>
        <begin position="26"/>
        <end position="190"/>
    </location>
</feature>
<reference evidence="3" key="1">
    <citation type="journal article" date="2019" name="Int. J. Syst. Evol. Microbiol.">
        <title>The Global Catalogue of Microorganisms (GCM) 10K type strain sequencing project: providing services to taxonomists for standard genome sequencing and annotation.</title>
        <authorList>
            <consortium name="The Broad Institute Genomics Platform"/>
            <consortium name="The Broad Institute Genome Sequencing Center for Infectious Disease"/>
            <person name="Wu L."/>
            <person name="Ma J."/>
        </authorList>
    </citation>
    <scope>NUCLEOTIDE SEQUENCE [LARGE SCALE GENOMIC DNA]</scope>
    <source>
        <strain evidence="3">CCUG 53903</strain>
    </source>
</reference>